<evidence type="ECO:0000313" key="2">
    <source>
        <dbReference type="EMBL" id="KAF5391822.1"/>
    </source>
</evidence>
<gene>
    <name evidence="2" type="ORF">D9757_001827</name>
</gene>
<reference evidence="2 3" key="1">
    <citation type="journal article" date="2020" name="ISME J.">
        <title>Uncovering the hidden diversity of litter-decomposition mechanisms in mushroom-forming fungi.</title>
        <authorList>
            <person name="Floudas D."/>
            <person name="Bentzer J."/>
            <person name="Ahren D."/>
            <person name="Johansson T."/>
            <person name="Persson P."/>
            <person name="Tunlid A."/>
        </authorList>
    </citation>
    <scope>NUCLEOTIDE SEQUENCE [LARGE SCALE GENOMIC DNA]</scope>
    <source>
        <strain evidence="2 3">CBS 406.79</strain>
    </source>
</reference>
<evidence type="ECO:0000313" key="3">
    <source>
        <dbReference type="Proteomes" id="UP000518752"/>
    </source>
</evidence>
<organism evidence="2 3">
    <name type="scientific">Collybiopsis confluens</name>
    <dbReference type="NCBI Taxonomy" id="2823264"/>
    <lineage>
        <taxon>Eukaryota</taxon>
        <taxon>Fungi</taxon>
        <taxon>Dikarya</taxon>
        <taxon>Basidiomycota</taxon>
        <taxon>Agaricomycotina</taxon>
        <taxon>Agaricomycetes</taxon>
        <taxon>Agaricomycetidae</taxon>
        <taxon>Agaricales</taxon>
        <taxon>Marasmiineae</taxon>
        <taxon>Omphalotaceae</taxon>
        <taxon>Collybiopsis</taxon>
    </lineage>
</organism>
<feature type="region of interest" description="Disordered" evidence="1">
    <location>
        <begin position="192"/>
        <end position="234"/>
    </location>
</feature>
<feature type="compositionally biased region" description="Polar residues" evidence="1">
    <location>
        <begin position="192"/>
        <end position="214"/>
    </location>
</feature>
<dbReference type="EMBL" id="JAACJN010000008">
    <property type="protein sequence ID" value="KAF5391822.1"/>
    <property type="molecule type" value="Genomic_DNA"/>
</dbReference>
<feature type="region of interest" description="Disordered" evidence="1">
    <location>
        <begin position="1"/>
        <end position="98"/>
    </location>
</feature>
<name>A0A8H5MF95_9AGAR</name>
<evidence type="ECO:0000256" key="1">
    <source>
        <dbReference type="SAM" id="MobiDB-lite"/>
    </source>
</evidence>
<dbReference type="Proteomes" id="UP000518752">
    <property type="component" value="Unassembled WGS sequence"/>
</dbReference>
<feature type="compositionally biased region" description="Polar residues" evidence="1">
    <location>
        <begin position="157"/>
        <end position="175"/>
    </location>
</feature>
<accession>A0A8H5MF95</accession>
<feature type="compositionally biased region" description="Basic and acidic residues" evidence="1">
    <location>
        <begin position="1"/>
        <end position="15"/>
    </location>
</feature>
<feature type="region of interest" description="Disordered" evidence="1">
    <location>
        <begin position="265"/>
        <end position="299"/>
    </location>
</feature>
<dbReference type="AlphaFoldDB" id="A0A8H5MF95"/>
<protein>
    <submittedName>
        <fullName evidence="2">Uncharacterized protein</fullName>
    </submittedName>
</protein>
<feature type="region of interest" description="Disordered" evidence="1">
    <location>
        <begin position="147"/>
        <end position="175"/>
    </location>
</feature>
<comment type="caution">
    <text evidence="2">The sequence shown here is derived from an EMBL/GenBank/DDBJ whole genome shotgun (WGS) entry which is preliminary data.</text>
</comment>
<proteinExistence type="predicted"/>
<feature type="compositionally biased region" description="Basic and acidic residues" evidence="1">
    <location>
        <begin position="55"/>
        <end position="71"/>
    </location>
</feature>
<keyword evidence="3" id="KW-1185">Reference proteome</keyword>
<sequence length="421" mass="45559">MPKRKFTEFHHDAEPANRPAITVVEDTVPASEPDTDYDYYPNYVLSFPPRPTHPATEDPSRKRLKSNHLDEEIIPDSDPLSYPNEPVLATPRMEPSKKTRIISPYSDVPTEYSEIVVIGSSPRYDLLSSPAKPDQFQPDNIVNFPSTSTALLPPLDTSESGPVRSSNETVSQSPSRPALLAAVIVESNCNTALRSHPSSPEPISTRSTPGSSSMPPLPGAFVKEDRSSLHPGLQGETSACAFTQREASIALSLSPLYPSAPVPATLRSARAPDPANNELSSPARLSDTSLDVDRDDEDGAKCHGPQFKLDVETAQTIHDENITVSTANDHQPAILHSTSKNTPKPVESPAPFHPNDIYQTTTSEFSCIVDEYPRMARARVLTVNHLLASVCARLGQAIEDNDFGSVSADAIGGAEALALLW</sequence>
<dbReference type="OrthoDB" id="10668722at2759"/>